<sequence>MLSISPTTAECERGFCQLNLIKTDKRTSLEYESLASLLRIKIDGSSLQDYEAGPAIC</sequence>
<organism evidence="1 2">
    <name type="scientific">Dreissena polymorpha</name>
    <name type="common">Zebra mussel</name>
    <name type="synonym">Mytilus polymorpha</name>
    <dbReference type="NCBI Taxonomy" id="45954"/>
    <lineage>
        <taxon>Eukaryota</taxon>
        <taxon>Metazoa</taxon>
        <taxon>Spiralia</taxon>
        <taxon>Lophotrochozoa</taxon>
        <taxon>Mollusca</taxon>
        <taxon>Bivalvia</taxon>
        <taxon>Autobranchia</taxon>
        <taxon>Heteroconchia</taxon>
        <taxon>Euheterodonta</taxon>
        <taxon>Imparidentia</taxon>
        <taxon>Neoheterodontei</taxon>
        <taxon>Myida</taxon>
        <taxon>Dreissenoidea</taxon>
        <taxon>Dreissenidae</taxon>
        <taxon>Dreissena</taxon>
    </lineage>
</organism>
<reference evidence="1" key="1">
    <citation type="journal article" date="2019" name="bioRxiv">
        <title>The Genome of the Zebra Mussel, Dreissena polymorpha: A Resource for Invasive Species Research.</title>
        <authorList>
            <person name="McCartney M.A."/>
            <person name="Auch B."/>
            <person name="Kono T."/>
            <person name="Mallez S."/>
            <person name="Zhang Y."/>
            <person name="Obille A."/>
            <person name="Becker A."/>
            <person name="Abrahante J.E."/>
            <person name="Garbe J."/>
            <person name="Badalamenti J.P."/>
            <person name="Herman A."/>
            <person name="Mangelson H."/>
            <person name="Liachko I."/>
            <person name="Sullivan S."/>
            <person name="Sone E.D."/>
            <person name="Koren S."/>
            <person name="Silverstein K.A.T."/>
            <person name="Beckman K.B."/>
            <person name="Gohl D.M."/>
        </authorList>
    </citation>
    <scope>NUCLEOTIDE SEQUENCE</scope>
    <source>
        <strain evidence="1">Duluth1</strain>
        <tissue evidence="1">Whole animal</tissue>
    </source>
</reference>
<evidence type="ECO:0008006" key="3">
    <source>
        <dbReference type="Google" id="ProtNLM"/>
    </source>
</evidence>
<dbReference type="Proteomes" id="UP000828390">
    <property type="component" value="Unassembled WGS sequence"/>
</dbReference>
<dbReference type="AlphaFoldDB" id="A0A9D4IPM5"/>
<evidence type="ECO:0000313" key="1">
    <source>
        <dbReference type="EMBL" id="KAH3782030.1"/>
    </source>
</evidence>
<proteinExistence type="predicted"/>
<name>A0A9D4IPM5_DREPO</name>
<comment type="caution">
    <text evidence="1">The sequence shown here is derived from an EMBL/GenBank/DDBJ whole genome shotgun (WGS) entry which is preliminary data.</text>
</comment>
<evidence type="ECO:0000313" key="2">
    <source>
        <dbReference type="Proteomes" id="UP000828390"/>
    </source>
</evidence>
<accession>A0A9D4IPM5</accession>
<keyword evidence="2" id="KW-1185">Reference proteome</keyword>
<dbReference type="EMBL" id="JAIWYP010000008">
    <property type="protein sequence ID" value="KAH3782030.1"/>
    <property type="molecule type" value="Genomic_DNA"/>
</dbReference>
<protein>
    <recommendedName>
        <fullName evidence="3">HAT C-terminal dimerisation domain-containing protein</fullName>
    </recommendedName>
</protein>
<reference evidence="1" key="2">
    <citation type="submission" date="2020-11" db="EMBL/GenBank/DDBJ databases">
        <authorList>
            <person name="McCartney M.A."/>
            <person name="Auch B."/>
            <person name="Kono T."/>
            <person name="Mallez S."/>
            <person name="Becker A."/>
            <person name="Gohl D.M."/>
            <person name="Silverstein K.A.T."/>
            <person name="Koren S."/>
            <person name="Bechman K.B."/>
            <person name="Herman A."/>
            <person name="Abrahante J.E."/>
            <person name="Garbe J."/>
        </authorList>
    </citation>
    <scope>NUCLEOTIDE SEQUENCE</scope>
    <source>
        <strain evidence="1">Duluth1</strain>
        <tissue evidence="1">Whole animal</tissue>
    </source>
</reference>
<gene>
    <name evidence="1" type="ORF">DPMN_159941</name>
</gene>